<dbReference type="PANTHER" id="PTHR19303:SF70">
    <property type="entry name" value="HTH CENPB-TYPE DOMAIN-CONTAINING PROTEIN"/>
    <property type="match status" value="1"/>
</dbReference>
<feature type="domain" description="HTH CENPB-type" evidence="4">
    <location>
        <begin position="180"/>
        <end position="255"/>
    </location>
</feature>
<dbReference type="InterPro" id="IPR006600">
    <property type="entry name" value="HTH_CenpB_DNA-bd_dom"/>
</dbReference>
<evidence type="ECO:0000313" key="5">
    <source>
        <dbReference type="EMBL" id="KAG9975243.1"/>
    </source>
</evidence>
<dbReference type="InterPro" id="IPR007889">
    <property type="entry name" value="HTH_Psq"/>
</dbReference>
<reference evidence="5" key="1">
    <citation type="journal article" date="2021" name="J Fungi (Basel)">
        <title>Virulence traits and population genomics of the black yeast Aureobasidium melanogenum.</title>
        <authorList>
            <person name="Cernosa A."/>
            <person name="Sun X."/>
            <person name="Gostincar C."/>
            <person name="Fang C."/>
            <person name="Gunde-Cimerman N."/>
            <person name="Song Z."/>
        </authorList>
    </citation>
    <scope>NUCLEOTIDE SEQUENCE</scope>
    <source>
        <strain evidence="5">EXF-9298</strain>
    </source>
</reference>
<dbReference type="Pfam" id="PF03221">
    <property type="entry name" value="HTH_Tnp_Tc5"/>
    <property type="match status" value="1"/>
</dbReference>
<dbReference type="InterPro" id="IPR050863">
    <property type="entry name" value="CenT-Element_Derived"/>
</dbReference>
<evidence type="ECO:0000259" key="4">
    <source>
        <dbReference type="PROSITE" id="PS51253"/>
    </source>
</evidence>
<dbReference type="GO" id="GO:0003677">
    <property type="term" value="F:DNA binding"/>
    <property type="evidence" value="ECO:0007669"/>
    <property type="project" value="UniProtKB-KW"/>
</dbReference>
<sequence>MDDGSEQQHPATFDSIPMRWSEQQPYPHSYHGTPAQEYTGFGWGSPPLPMHSAAFSQSPPLRPTHQQLQPLMMPWPSMIGSQQTFYPPLLPQAQVGTISPPTVTPVSAGSSTRSGGPSVRKTLSDDDRRRMCKYAEENPTAKQTEIGYLFGVERSTVSKVLRKKEQYLNHAQPKQTPRSPPNKRPKARLPDIEKTLSAWVVKEQKKGSPITDEAIREQAYYFASIPGPENPALNPVNNPGWLEKFKQKHRINSRGTKDQEIRKDSVADSENSHNTQSPISPSDETLSSSSPETIFPALDSTISGDAKPMLSNSNKRRKSPPSIDTAFTDLGSTSTCFTPQLLSPTSPFFSPASQISSSGALHSPFLTQNFRALDTFMADSPPASSELQQPLSPSHHTCSFLSSAGNEKERLGSIDECMEDCVSLLPLEDDQQEDVNTINPDALSNQEGKSKKPSKEEAREALKVVAKFFESQPRGSLEVQEGMLLGILQQKLLR</sequence>
<feature type="compositionally biased region" description="Polar residues" evidence="3">
    <location>
        <begin position="103"/>
        <end position="115"/>
    </location>
</feature>
<accession>A0A9P8JS26</accession>
<dbReference type="GO" id="GO:0005634">
    <property type="term" value="C:nucleus"/>
    <property type="evidence" value="ECO:0007669"/>
    <property type="project" value="TreeGrafter"/>
</dbReference>
<organism evidence="5 6">
    <name type="scientific">Aureobasidium melanogenum</name>
    <name type="common">Aureobasidium pullulans var. melanogenum</name>
    <dbReference type="NCBI Taxonomy" id="46634"/>
    <lineage>
        <taxon>Eukaryota</taxon>
        <taxon>Fungi</taxon>
        <taxon>Dikarya</taxon>
        <taxon>Ascomycota</taxon>
        <taxon>Pezizomycotina</taxon>
        <taxon>Dothideomycetes</taxon>
        <taxon>Dothideomycetidae</taxon>
        <taxon>Dothideales</taxon>
        <taxon>Saccotheciaceae</taxon>
        <taxon>Aureobasidium</taxon>
    </lineage>
</organism>
<feature type="non-terminal residue" evidence="5">
    <location>
        <position position="494"/>
    </location>
</feature>
<dbReference type="InterPro" id="IPR009057">
    <property type="entry name" value="Homeodomain-like_sf"/>
</dbReference>
<proteinExistence type="predicted"/>
<feature type="region of interest" description="Disordered" evidence="3">
    <location>
        <begin position="248"/>
        <end position="326"/>
    </location>
</feature>
<dbReference type="Proteomes" id="UP000729357">
    <property type="component" value="Unassembled WGS sequence"/>
</dbReference>
<feature type="compositionally biased region" description="Polar residues" evidence="3">
    <location>
        <begin position="438"/>
        <end position="447"/>
    </location>
</feature>
<feature type="region of interest" description="Disordered" evidence="3">
    <location>
        <begin position="167"/>
        <end position="191"/>
    </location>
</feature>
<name>A0A9P8JS26_AURME</name>
<dbReference type="SUPFAM" id="SSF46689">
    <property type="entry name" value="Homeodomain-like"/>
    <property type="match status" value="2"/>
</dbReference>
<evidence type="ECO:0000256" key="3">
    <source>
        <dbReference type="SAM" id="MobiDB-lite"/>
    </source>
</evidence>
<feature type="region of interest" description="Disordered" evidence="3">
    <location>
        <begin position="438"/>
        <end position="457"/>
    </location>
</feature>
<keyword evidence="2" id="KW-0539">Nucleus</keyword>
<protein>
    <recommendedName>
        <fullName evidence="4">HTH CENPB-type domain-containing protein</fullName>
    </recommendedName>
</protein>
<feature type="region of interest" description="Disordered" evidence="3">
    <location>
        <begin position="103"/>
        <end position="126"/>
    </location>
</feature>
<feature type="compositionally biased region" description="Basic and acidic residues" evidence="3">
    <location>
        <begin position="448"/>
        <end position="457"/>
    </location>
</feature>
<dbReference type="PROSITE" id="PS51253">
    <property type="entry name" value="HTH_CENPB"/>
    <property type="match status" value="1"/>
</dbReference>
<evidence type="ECO:0000256" key="1">
    <source>
        <dbReference type="ARBA" id="ARBA00023125"/>
    </source>
</evidence>
<keyword evidence="6" id="KW-1185">Reference proteome</keyword>
<feature type="compositionally biased region" description="Polar residues" evidence="3">
    <location>
        <begin position="382"/>
        <end position="399"/>
    </location>
</feature>
<keyword evidence="1" id="KW-0238">DNA-binding</keyword>
<dbReference type="SMART" id="SM00674">
    <property type="entry name" value="CENPB"/>
    <property type="match status" value="1"/>
</dbReference>
<gene>
    <name evidence="5" type="ORF">KCU98_g11470</name>
</gene>
<dbReference type="Pfam" id="PF04218">
    <property type="entry name" value="CENP-B_N"/>
    <property type="match status" value="1"/>
</dbReference>
<reference evidence="5" key="2">
    <citation type="submission" date="2021-08" db="EMBL/GenBank/DDBJ databases">
        <authorList>
            <person name="Gostincar C."/>
            <person name="Sun X."/>
            <person name="Song Z."/>
            <person name="Gunde-Cimerman N."/>
        </authorList>
    </citation>
    <scope>NUCLEOTIDE SEQUENCE</scope>
    <source>
        <strain evidence="5">EXF-9298</strain>
    </source>
</reference>
<dbReference type="PANTHER" id="PTHR19303">
    <property type="entry name" value="TRANSPOSON"/>
    <property type="match status" value="1"/>
</dbReference>
<feature type="compositionally biased region" description="Low complexity" evidence="3">
    <location>
        <begin position="277"/>
        <end position="291"/>
    </location>
</feature>
<dbReference type="Gene3D" id="1.10.10.60">
    <property type="entry name" value="Homeodomain-like"/>
    <property type="match status" value="2"/>
</dbReference>
<feature type="region of interest" description="Disordered" evidence="3">
    <location>
        <begin position="1"/>
        <end position="44"/>
    </location>
</feature>
<dbReference type="AlphaFoldDB" id="A0A9P8JS26"/>
<dbReference type="EMBL" id="JAHFXS010001844">
    <property type="protein sequence ID" value="KAG9975243.1"/>
    <property type="molecule type" value="Genomic_DNA"/>
</dbReference>
<feature type="region of interest" description="Disordered" evidence="3">
    <location>
        <begin position="380"/>
        <end position="399"/>
    </location>
</feature>
<evidence type="ECO:0000313" key="6">
    <source>
        <dbReference type="Proteomes" id="UP000729357"/>
    </source>
</evidence>
<evidence type="ECO:0000256" key="2">
    <source>
        <dbReference type="ARBA" id="ARBA00023242"/>
    </source>
</evidence>
<feature type="compositionally biased region" description="Basic and acidic residues" evidence="3">
    <location>
        <begin position="255"/>
        <end position="266"/>
    </location>
</feature>
<comment type="caution">
    <text evidence="5">The sequence shown here is derived from an EMBL/GenBank/DDBJ whole genome shotgun (WGS) entry which is preliminary data.</text>
</comment>